<dbReference type="Pfam" id="PF12969">
    <property type="entry name" value="DUF3857"/>
    <property type="match status" value="1"/>
</dbReference>
<dbReference type="Gene3D" id="2.60.120.1130">
    <property type="match status" value="1"/>
</dbReference>
<keyword evidence="5" id="KW-1185">Reference proteome</keyword>
<evidence type="ECO:0000313" key="4">
    <source>
        <dbReference type="EMBL" id="AYL98610.1"/>
    </source>
</evidence>
<name>A0A494VYP3_9SPHI</name>
<evidence type="ECO:0000256" key="1">
    <source>
        <dbReference type="SAM" id="SignalP"/>
    </source>
</evidence>
<evidence type="ECO:0000313" key="5">
    <source>
        <dbReference type="Proteomes" id="UP000270046"/>
    </source>
</evidence>
<keyword evidence="1" id="KW-0732">Signal</keyword>
<proteinExistence type="predicted"/>
<dbReference type="InterPro" id="IPR002931">
    <property type="entry name" value="Transglutaminase-like"/>
</dbReference>
<dbReference type="EMBL" id="CP032869">
    <property type="protein sequence ID" value="AYL98610.1"/>
    <property type="molecule type" value="Genomic_DNA"/>
</dbReference>
<accession>A0A494VYP3</accession>
<sequence length="648" mass="73628">MNNMCIRYFSRLLLTTAALFVLAGQSFSQEKNIPKDLYIASTIPDSLKEDANSVVRYSLKDRNITGPGRAEEHYHTIITILNEKGSDEAEIALQYNKKFISLSSFEMRVYGADGTLIKKYHKSDMYDQSAVDNETLVTDDRILSISHTVATYPSTIEFIYDYDRKSLMSLGAWAYQDYEQSVQNSSYRISINSDAGFRYKNFNTSIKPVKTTAEKIDSYTWKVSNLKAFKHESGSQSWRVLPKVYFAAGAFEFYGVPGDMATWQGYGKWQQQLNADVCSLTPERAEEIRKMTADIKTDREKAKFLYEYMQKSVRYVGIQLGIGGWKPFPATFVDQKKYGDCKALSNYMSALLKAVNIPSCYAIVNAGANMQPADPAFPNNPFNHVILCIPFKADTAWLECTSSTQAFGKLGPFTENRYALLVTEDGGKLVKTPASTDVDNQFNSEVHIKLNEDGSALAQVKILSTGDYRADYMGLMYLKEDEQKSRMIRMLNMRQPSAFSFTPSSDKDGVKEVGLELEYDRFCDVLSGSKQFYKPRVFDLWQSTLPVEEKRKTDYYFEVPMLKTCVTTIDLPAGFEVETLPTDQNLKFTYGSYDVKYVYDATKNQVVSTTKFNLKNQVIPAAKYNEMQVYMDAIAKAQNKKLVIRRKA</sequence>
<gene>
    <name evidence="4" type="ORF">HYN43_026525</name>
</gene>
<feature type="domain" description="Transglutaminase-like" evidence="2">
    <location>
        <begin position="289"/>
        <end position="368"/>
    </location>
</feature>
<dbReference type="Pfam" id="PF01841">
    <property type="entry name" value="Transglut_core"/>
    <property type="match status" value="1"/>
</dbReference>
<dbReference type="OrthoDB" id="8595007at2"/>
<dbReference type="SUPFAM" id="SSF54001">
    <property type="entry name" value="Cysteine proteinases"/>
    <property type="match status" value="1"/>
</dbReference>
<evidence type="ECO:0000259" key="2">
    <source>
        <dbReference type="Pfam" id="PF01841"/>
    </source>
</evidence>
<feature type="signal peptide" evidence="1">
    <location>
        <begin position="1"/>
        <end position="23"/>
    </location>
</feature>
<dbReference type="KEGG" id="muh:HYN43_026525"/>
<feature type="domain" description="DUF3857" evidence="3">
    <location>
        <begin position="68"/>
        <end position="229"/>
    </location>
</feature>
<evidence type="ECO:0000259" key="3">
    <source>
        <dbReference type="Pfam" id="PF12969"/>
    </source>
</evidence>
<protein>
    <submittedName>
        <fullName evidence="4">DUF3857 domain-containing protein</fullName>
    </submittedName>
</protein>
<dbReference type="InterPro" id="IPR024618">
    <property type="entry name" value="DUF3857"/>
</dbReference>
<dbReference type="Proteomes" id="UP000270046">
    <property type="component" value="Chromosome"/>
</dbReference>
<dbReference type="InterPro" id="IPR038765">
    <property type="entry name" value="Papain-like_cys_pep_sf"/>
</dbReference>
<dbReference type="AlphaFoldDB" id="A0A494VYP3"/>
<organism evidence="4 5">
    <name type="scientific">Mucilaginibacter celer</name>
    <dbReference type="NCBI Taxonomy" id="2305508"/>
    <lineage>
        <taxon>Bacteria</taxon>
        <taxon>Pseudomonadati</taxon>
        <taxon>Bacteroidota</taxon>
        <taxon>Sphingobacteriia</taxon>
        <taxon>Sphingobacteriales</taxon>
        <taxon>Sphingobacteriaceae</taxon>
        <taxon>Mucilaginibacter</taxon>
    </lineage>
</organism>
<reference evidence="4 5" key="1">
    <citation type="submission" date="2018-10" db="EMBL/GenBank/DDBJ databases">
        <title>Genome sequencing of Mucilaginibacter sp. HYN0043.</title>
        <authorList>
            <person name="Kim M."/>
            <person name="Yi H."/>
        </authorList>
    </citation>
    <scope>NUCLEOTIDE SEQUENCE [LARGE SCALE GENOMIC DNA]</scope>
    <source>
        <strain evidence="4 5">HYN0043</strain>
    </source>
</reference>
<dbReference type="Gene3D" id="3.10.620.30">
    <property type="match status" value="1"/>
</dbReference>
<dbReference type="Gene3D" id="2.60.40.3140">
    <property type="match status" value="1"/>
</dbReference>
<feature type="chain" id="PRO_5019725462" evidence="1">
    <location>
        <begin position="24"/>
        <end position="648"/>
    </location>
</feature>